<dbReference type="InterPro" id="IPR036148">
    <property type="entry name" value="MmgE/PrpD_sf"/>
</dbReference>
<dbReference type="EMBL" id="VCPC01000003">
    <property type="protein sequence ID" value="TMV11949.1"/>
    <property type="molecule type" value="Genomic_DNA"/>
</dbReference>
<gene>
    <name evidence="4" type="ORF">FGK64_14510</name>
</gene>
<dbReference type="Pfam" id="PF03972">
    <property type="entry name" value="MmgE_PrpD_N"/>
    <property type="match status" value="1"/>
</dbReference>
<protein>
    <submittedName>
        <fullName evidence="4">MmgE/PrpD family protein</fullName>
    </submittedName>
</protein>
<accession>A0ABY2X817</accession>
<feature type="domain" description="MmgE/PrpD C-terminal" evidence="3">
    <location>
        <begin position="269"/>
        <end position="418"/>
    </location>
</feature>
<proteinExistence type="inferred from homology"/>
<dbReference type="Gene3D" id="3.30.1330.120">
    <property type="entry name" value="2-methylcitrate dehydratase PrpD"/>
    <property type="match status" value="1"/>
</dbReference>
<dbReference type="InterPro" id="IPR042188">
    <property type="entry name" value="MmgE/PrpD_sf_2"/>
</dbReference>
<dbReference type="Gene3D" id="1.10.4100.10">
    <property type="entry name" value="2-methylcitrate dehydratase PrpD"/>
    <property type="match status" value="1"/>
</dbReference>
<comment type="caution">
    <text evidence="4">The sequence shown here is derived from an EMBL/GenBank/DDBJ whole genome shotgun (WGS) entry which is preliminary data.</text>
</comment>
<evidence type="ECO:0000256" key="1">
    <source>
        <dbReference type="ARBA" id="ARBA00006174"/>
    </source>
</evidence>
<dbReference type="Proteomes" id="UP001191082">
    <property type="component" value="Unassembled WGS sequence"/>
</dbReference>
<evidence type="ECO:0000313" key="5">
    <source>
        <dbReference type="Proteomes" id="UP001191082"/>
    </source>
</evidence>
<keyword evidence="5" id="KW-1185">Reference proteome</keyword>
<evidence type="ECO:0000259" key="2">
    <source>
        <dbReference type="Pfam" id="PF03972"/>
    </source>
</evidence>
<dbReference type="InterPro" id="IPR045336">
    <property type="entry name" value="MmgE_PrpD_N"/>
</dbReference>
<feature type="domain" description="MmgE/PrpD N-terminal" evidence="2">
    <location>
        <begin position="10"/>
        <end position="249"/>
    </location>
</feature>
<dbReference type="InterPro" id="IPR005656">
    <property type="entry name" value="MmgE_PrpD"/>
</dbReference>
<evidence type="ECO:0000313" key="4">
    <source>
        <dbReference type="EMBL" id="TMV11949.1"/>
    </source>
</evidence>
<reference evidence="4 5" key="1">
    <citation type="submission" date="2019-05" db="EMBL/GenBank/DDBJ databases">
        <title>Marivita sp. nov. isolated from sea sediment.</title>
        <authorList>
            <person name="Kim W."/>
        </authorList>
    </citation>
    <scope>NUCLEOTIDE SEQUENCE [LARGE SCALE GENOMIC DNA]</scope>
    <source>
        <strain evidence="4 5">CAU 1492</strain>
    </source>
</reference>
<name>A0ABY2X817_9RHOB</name>
<dbReference type="SUPFAM" id="SSF103378">
    <property type="entry name" value="2-methylcitrate dehydratase PrpD"/>
    <property type="match status" value="1"/>
</dbReference>
<dbReference type="PANTHER" id="PTHR16943">
    <property type="entry name" value="2-METHYLCITRATE DEHYDRATASE-RELATED"/>
    <property type="match status" value="1"/>
</dbReference>
<dbReference type="InterPro" id="IPR042183">
    <property type="entry name" value="MmgE/PrpD_sf_1"/>
</dbReference>
<comment type="similarity">
    <text evidence="1">Belongs to the PrpD family.</text>
</comment>
<sequence length="447" mass="46953">MSDTPTPEAAITRFVARFDPADIPAQVLAEGRRSLVNIFATAFTGCDEAPIAAMRKTGLAFSSSETCTLIGRPERCDAPTAAALNTAAANIFDFDDTHEATIIHPAAAVFAPLFAHAQVAQVSGRDLLAAFVLGCEVECRMGNAMSPYHYAHGWHITSTCGIFGAAMAMGRLLGLDDTGLRQALACAAAQSSGLVETLGTGAKSVSMGGAARNGYLSALLAQNGCDGPALPLTGPRGYLKVYADAMKPECLTDGLGTEWEFGKNTYKPYPVGVVLNPVIEAVLDLRETDGLRLDQVAHVTLTGHPLLQQRTNRPDVKTGRETQVSAQHAIAIALLTGRAGLDEFSDPAAAQTLEIGRPTVDFIDDDSRSVDSVGVEIRTKDGQNLTRDIDHAAGSRAKPLPDDRLEAKLTAAATRAGFPGDTRVLMDALWQIDSAKDAGAIIALAGA</sequence>
<organism evidence="4 5">
    <name type="scientific">Arenibacterium halophilum</name>
    <dbReference type="NCBI Taxonomy" id="2583821"/>
    <lineage>
        <taxon>Bacteria</taxon>
        <taxon>Pseudomonadati</taxon>
        <taxon>Pseudomonadota</taxon>
        <taxon>Alphaproteobacteria</taxon>
        <taxon>Rhodobacterales</taxon>
        <taxon>Paracoccaceae</taxon>
        <taxon>Arenibacterium</taxon>
    </lineage>
</organism>
<dbReference type="Pfam" id="PF19305">
    <property type="entry name" value="MmgE_PrpD_C"/>
    <property type="match status" value="1"/>
</dbReference>
<evidence type="ECO:0000259" key="3">
    <source>
        <dbReference type="Pfam" id="PF19305"/>
    </source>
</evidence>
<dbReference type="InterPro" id="IPR045337">
    <property type="entry name" value="MmgE_PrpD_C"/>
</dbReference>
<dbReference type="PANTHER" id="PTHR16943:SF8">
    <property type="entry name" value="2-METHYLCITRATE DEHYDRATASE"/>
    <property type="match status" value="1"/>
</dbReference>